<feature type="region of interest" description="Disordered" evidence="1">
    <location>
        <begin position="145"/>
        <end position="209"/>
    </location>
</feature>
<organism evidence="2 3">
    <name type="scientific">Solanum pinnatisectum</name>
    <name type="common">tansyleaf nightshade</name>
    <dbReference type="NCBI Taxonomy" id="50273"/>
    <lineage>
        <taxon>Eukaryota</taxon>
        <taxon>Viridiplantae</taxon>
        <taxon>Streptophyta</taxon>
        <taxon>Embryophyta</taxon>
        <taxon>Tracheophyta</taxon>
        <taxon>Spermatophyta</taxon>
        <taxon>Magnoliopsida</taxon>
        <taxon>eudicotyledons</taxon>
        <taxon>Gunneridae</taxon>
        <taxon>Pentapetalae</taxon>
        <taxon>asterids</taxon>
        <taxon>lamiids</taxon>
        <taxon>Solanales</taxon>
        <taxon>Solanaceae</taxon>
        <taxon>Solanoideae</taxon>
        <taxon>Solaneae</taxon>
        <taxon>Solanum</taxon>
    </lineage>
</organism>
<keyword evidence="3" id="KW-1185">Reference proteome</keyword>
<reference evidence="2 3" key="1">
    <citation type="submission" date="2023-10" db="EMBL/GenBank/DDBJ databases">
        <title>Genome-Wide Identification Analysis in wild type Solanum Pinnatisectum Reveals Some Genes Defensing Phytophthora Infestans.</title>
        <authorList>
            <person name="Sun C."/>
        </authorList>
    </citation>
    <scope>NUCLEOTIDE SEQUENCE [LARGE SCALE GENOMIC DNA]</scope>
    <source>
        <strain evidence="2">LQN</strain>
        <tissue evidence="2">Leaf</tissue>
    </source>
</reference>
<dbReference type="EMBL" id="JAWPEI010000006">
    <property type="protein sequence ID" value="KAK4724152.1"/>
    <property type="molecule type" value="Genomic_DNA"/>
</dbReference>
<accession>A0AAV9LID9</accession>
<comment type="caution">
    <text evidence="2">The sequence shown here is derived from an EMBL/GenBank/DDBJ whole genome shotgun (WGS) entry which is preliminary data.</text>
</comment>
<dbReference type="Proteomes" id="UP001311915">
    <property type="component" value="Unassembled WGS sequence"/>
</dbReference>
<evidence type="ECO:0000256" key="1">
    <source>
        <dbReference type="SAM" id="MobiDB-lite"/>
    </source>
</evidence>
<evidence type="ECO:0000313" key="2">
    <source>
        <dbReference type="EMBL" id="KAK4724152.1"/>
    </source>
</evidence>
<evidence type="ECO:0000313" key="3">
    <source>
        <dbReference type="Proteomes" id="UP001311915"/>
    </source>
</evidence>
<sequence length="209" mass="23900">MENQRRRGVRKTWNPTNRRFTKKANEVINDKAVTPIKGINSNNIFATLIVLEDGERDAQELDKDKKKLLVEQDKASGSIAKTERKSIANDDIEEGRFLPIHVESQQDLTKRDIERKFQPIEQLHALISHQDLNDYAERRNSNSHDNLVEDKEEESGSSEVQLCKEDELSPQAINKSRKGKSKNDKGDKGEISSKPTRVHAKKVVKFVSK</sequence>
<protein>
    <submittedName>
        <fullName evidence="2">Uncharacterized protein</fullName>
    </submittedName>
</protein>
<proteinExistence type="predicted"/>
<name>A0AAV9LID9_9SOLN</name>
<gene>
    <name evidence="2" type="ORF">R3W88_026931</name>
</gene>
<feature type="compositionally biased region" description="Basic and acidic residues" evidence="1">
    <location>
        <begin position="181"/>
        <end position="191"/>
    </location>
</feature>
<feature type="compositionally biased region" description="Basic residues" evidence="1">
    <location>
        <begin position="196"/>
        <end position="209"/>
    </location>
</feature>
<dbReference type="AlphaFoldDB" id="A0AAV9LID9"/>